<name>A0ABR2R3K5_9ROSI</name>
<keyword evidence="5" id="KW-1185">Reference proteome</keyword>
<dbReference type="Pfam" id="PF07716">
    <property type="entry name" value="bZIP_2"/>
    <property type="match status" value="1"/>
</dbReference>
<evidence type="ECO:0000256" key="1">
    <source>
        <dbReference type="ARBA" id="ARBA00004123"/>
    </source>
</evidence>
<accession>A0ABR2R3K5</accession>
<dbReference type="InterPro" id="IPR004827">
    <property type="entry name" value="bZIP"/>
</dbReference>
<dbReference type="PANTHER" id="PTHR23334:SF49">
    <property type="entry name" value="BASIC LEUCINE ZIPPER 23"/>
    <property type="match status" value="1"/>
</dbReference>
<dbReference type="EMBL" id="JBBPBN010000026">
    <property type="protein sequence ID" value="KAK9007514.1"/>
    <property type="molecule type" value="Genomic_DNA"/>
</dbReference>
<feature type="domain" description="BZIP" evidence="3">
    <location>
        <begin position="121"/>
        <end position="168"/>
    </location>
</feature>
<feature type="compositionally biased region" description="Basic and acidic residues" evidence="2">
    <location>
        <begin position="108"/>
        <end position="122"/>
    </location>
</feature>
<gene>
    <name evidence="4" type="ORF">V6N11_074435</name>
</gene>
<dbReference type="InterPro" id="IPR046347">
    <property type="entry name" value="bZIP_sf"/>
</dbReference>
<dbReference type="CDD" id="cd14686">
    <property type="entry name" value="bZIP"/>
    <property type="match status" value="1"/>
</dbReference>
<feature type="region of interest" description="Disordered" evidence="2">
    <location>
        <begin position="107"/>
        <end position="134"/>
    </location>
</feature>
<dbReference type="Gene3D" id="1.20.5.170">
    <property type="match status" value="1"/>
</dbReference>
<dbReference type="InterPro" id="IPR031106">
    <property type="entry name" value="C/EBP"/>
</dbReference>
<proteinExistence type="predicted"/>
<organism evidence="4 5">
    <name type="scientific">Hibiscus sabdariffa</name>
    <name type="common">roselle</name>
    <dbReference type="NCBI Taxonomy" id="183260"/>
    <lineage>
        <taxon>Eukaryota</taxon>
        <taxon>Viridiplantae</taxon>
        <taxon>Streptophyta</taxon>
        <taxon>Embryophyta</taxon>
        <taxon>Tracheophyta</taxon>
        <taxon>Spermatophyta</taxon>
        <taxon>Magnoliopsida</taxon>
        <taxon>eudicotyledons</taxon>
        <taxon>Gunneridae</taxon>
        <taxon>Pentapetalae</taxon>
        <taxon>rosids</taxon>
        <taxon>malvids</taxon>
        <taxon>Malvales</taxon>
        <taxon>Malvaceae</taxon>
        <taxon>Malvoideae</taxon>
        <taxon>Hibiscus</taxon>
    </lineage>
</organism>
<dbReference type="SMART" id="SM00338">
    <property type="entry name" value="BRLZ"/>
    <property type="match status" value="1"/>
</dbReference>
<evidence type="ECO:0000313" key="4">
    <source>
        <dbReference type="EMBL" id="KAK9007514.1"/>
    </source>
</evidence>
<comment type="subcellular location">
    <subcellularLocation>
        <location evidence="1">Nucleus</location>
    </subcellularLocation>
</comment>
<reference evidence="4 5" key="1">
    <citation type="journal article" date="2024" name="G3 (Bethesda)">
        <title>Genome assembly of Hibiscus sabdariffa L. provides insights into metabolisms of medicinal natural products.</title>
        <authorList>
            <person name="Kim T."/>
        </authorList>
    </citation>
    <scope>NUCLEOTIDE SEQUENCE [LARGE SCALE GENOMIC DNA]</scope>
    <source>
        <strain evidence="4">TK-2024</strain>
        <tissue evidence="4">Old leaves</tissue>
    </source>
</reference>
<protein>
    <recommendedName>
        <fullName evidence="3">BZIP domain-containing protein</fullName>
    </recommendedName>
</protein>
<feature type="compositionally biased region" description="Basic residues" evidence="2">
    <location>
        <begin position="288"/>
        <end position="297"/>
    </location>
</feature>
<dbReference type="SUPFAM" id="SSF57959">
    <property type="entry name" value="Leucine zipper domain"/>
    <property type="match status" value="1"/>
</dbReference>
<feature type="region of interest" description="Disordered" evidence="2">
    <location>
        <begin position="272"/>
        <end position="297"/>
    </location>
</feature>
<comment type="caution">
    <text evidence="4">The sequence shown here is derived from an EMBL/GenBank/DDBJ whole genome shotgun (WGS) entry which is preliminary data.</text>
</comment>
<dbReference type="Proteomes" id="UP001396334">
    <property type="component" value="Unassembled WGS sequence"/>
</dbReference>
<evidence type="ECO:0000259" key="3">
    <source>
        <dbReference type="PROSITE" id="PS50217"/>
    </source>
</evidence>
<evidence type="ECO:0000313" key="5">
    <source>
        <dbReference type="Proteomes" id="UP001396334"/>
    </source>
</evidence>
<dbReference type="PANTHER" id="PTHR23334">
    <property type="entry name" value="CCAAT/ENHANCER BINDING PROTEIN"/>
    <property type="match status" value="1"/>
</dbReference>
<dbReference type="PROSITE" id="PS50217">
    <property type="entry name" value="BZIP"/>
    <property type="match status" value="1"/>
</dbReference>
<evidence type="ECO:0000256" key="2">
    <source>
        <dbReference type="SAM" id="MobiDB-lite"/>
    </source>
</evidence>
<sequence>MKCVLRQVKSPIQASQIGDIIQIGGPLFNLWFLPVMDDGELDFSNQEVFPGNNMGDFPSSCSMDSFFDELLNDSHACTHTHTCNPPGPDNSHTHTCFHVHTKIVPASPEDKTASDDTAGSKEKSKKRPLGNREAVRKYREKVKARAASLEDEVMRLRAVNQQLLKRLQGQAALEAEVARLKCLLVDIRGRIEGEIGSFPYQKSATTVNPMNVPGAYVMNPCNVQCNDQMYCPRPGVEGRTGEDAALDGQGYGCDLDSYQCFTNNNSAAKEISTGGVGSAGANGNSSGNKRRKAATAG</sequence>